<dbReference type="InterPro" id="IPR003340">
    <property type="entry name" value="B3_DNA-bd"/>
</dbReference>
<evidence type="ECO:0000256" key="2">
    <source>
        <dbReference type="ARBA" id="ARBA00023015"/>
    </source>
</evidence>
<proteinExistence type="predicted"/>
<organism evidence="6 7">
    <name type="scientific">Salix purpurea</name>
    <name type="common">Purple osier willow</name>
    <dbReference type="NCBI Taxonomy" id="77065"/>
    <lineage>
        <taxon>Eukaryota</taxon>
        <taxon>Viridiplantae</taxon>
        <taxon>Streptophyta</taxon>
        <taxon>Embryophyta</taxon>
        <taxon>Tracheophyta</taxon>
        <taxon>Spermatophyta</taxon>
        <taxon>Magnoliopsida</taxon>
        <taxon>eudicotyledons</taxon>
        <taxon>Gunneridae</taxon>
        <taxon>Pentapetalae</taxon>
        <taxon>rosids</taxon>
        <taxon>fabids</taxon>
        <taxon>Malpighiales</taxon>
        <taxon>Salicaceae</taxon>
        <taxon>Saliceae</taxon>
        <taxon>Salix</taxon>
    </lineage>
</organism>
<reference evidence="6" key="2">
    <citation type="journal article" date="2023" name="Int. J. Mol. Sci.">
        <title>De Novo Assembly and Annotation of 11 Diverse Shrub Willow (Salix) Genomes Reveals Novel Gene Organization in Sex-Linked Regions.</title>
        <authorList>
            <person name="Hyden B."/>
            <person name="Feng K."/>
            <person name="Yates T.B."/>
            <person name="Jawdy S."/>
            <person name="Cereghino C."/>
            <person name="Smart L.B."/>
            <person name="Muchero W."/>
        </authorList>
    </citation>
    <scope>NUCLEOTIDE SEQUENCE</scope>
    <source>
        <tissue evidence="6">Shoot tip</tissue>
    </source>
</reference>
<keyword evidence="2" id="KW-0805">Transcription regulation</keyword>
<keyword evidence="3" id="KW-0238">DNA-binding</keyword>
<evidence type="ECO:0000256" key="1">
    <source>
        <dbReference type="ARBA" id="ARBA00004123"/>
    </source>
</evidence>
<dbReference type="GO" id="GO:0005634">
    <property type="term" value="C:nucleus"/>
    <property type="evidence" value="ECO:0007669"/>
    <property type="project" value="UniProtKB-SubCell"/>
</dbReference>
<comment type="caution">
    <text evidence="6">The sequence shown here is derived from an EMBL/GenBank/DDBJ whole genome shotgun (WGS) entry which is preliminary data.</text>
</comment>
<dbReference type="AlphaFoldDB" id="A0A9Q0YV88"/>
<evidence type="ECO:0000256" key="3">
    <source>
        <dbReference type="ARBA" id="ARBA00023125"/>
    </source>
</evidence>
<gene>
    <name evidence="6" type="ORF">OIU79_007784</name>
</gene>
<protein>
    <recommendedName>
        <fullName evidence="8">TF-B3 domain-containing protein</fullName>
    </recommendedName>
</protein>
<evidence type="ECO:0000313" key="7">
    <source>
        <dbReference type="Proteomes" id="UP001151532"/>
    </source>
</evidence>
<dbReference type="InterPro" id="IPR015300">
    <property type="entry name" value="DNA-bd_pseudobarrel_sf"/>
</dbReference>
<dbReference type="Gene3D" id="2.40.330.10">
    <property type="entry name" value="DNA-binding pseudobarrel domain"/>
    <property type="match status" value="1"/>
</dbReference>
<evidence type="ECO:0008006" key="8">
    <source>
        <dbReference type="Google" id="ProtNLM"/>
    </source>
</evidence>
<reference evidence="6" key="1">
    <citation type="submission" date="2022-11" db="EMBL/GenBank/DDBJ databases">
        <authorList>
            <person name="Hyden B.L."/>
            <person name="Feng K."/>
            <person name="Yates T."/>
            <person name="Jawdy S."/>
            <person name="Smart L.B."/>
            <person name="Muchero W."/>
        </authorList>
    </citation>
    <scope>NUCLEOTIDE SEQUENCE</scope>
    <source>
        <tissue evidence="6">Shoot tip</tissue>
    </source>
</reference>
<accession>A0A9Q0YV88</accession>
<dbReference type="Proteomes" id="UP001151532">
    <property type="component" value="Chromosome 1"/>
</dbReference>
<dbReference type="CDD" id="cd10017">
    <property type="entry name" value="B3_DNA"/>
    <property type="match status" value="1"/>
</dbReference>
<keyword evidence="5" id="KW-0539">Nucleus</keyword>
<keyword evidence="4" id="KW-0804">Transcription</keyword>
<comment type="subcellular location">
    <subcellularLocation>
        <location evidence="1">Nucleus</location>
    </subcellularLocation>
</comment>
<dbReference type="SUPFAM" id="SSF101936">
    <property type="entry name" value="DNA-binding pseudobarrel domain"/>
    <property type="match status" value="1"/>
</dbReference>
<evidence type="ECO:0000256" key="5">
    <source>
        <dbReference type="ARBA" id="ARBA00023242"/>
    </source>
</evidence>
<dbReference type="OrthoDB" id="10322191at2759"/>
<dbReference type="GO" id="GO:0003677">
    <property type="term" value="F:DNA binding"/>
    <property type="evidence" value="ECO:0007669"/>
    <property type="project" value="UniProtKB-KW"/>
</dbReference>
<name>A0A9Q0YV88_SALPP</name>
<keyword evidence="7" id="KW-1185">Reference proteome</keyword>
<evidence type="ECO:0000313" key="6">
    <source>
        <dbReference type="EMBL" id="KAJ6711401.1"/>
    </source>
</evidence>
<dbReference type="EMBL" id="JAPFFK010000015">
    <property type="protein sequence ID" value="KAJ6711401.1"/>
    <property type="molecule type" value="Genomic_DNA"/>
</dbReference>
<sequence>MEVANKVLRRNDIENYHCSIPTRSLQHVDFPAGRHYAYLRFKDSSGRLRVIRCNTRHEGHPKPELCGGWRRYVTDYELKVGDRLVLLVEEDRRLGSQFRIVARRRIILFGVEVWDDLPRVHY</sequence>
<evidence type="ECO:0000256" key="4">
    <source>
        <dbReference type="ARBA" id="ARBA00023163"/>
    </source>
</evidence>